<organism evidence="2">
    <name type="scientific">Camponotus floridanus</name>
    <name type="common">Florida carpenter ant</name>
    <dbReference type="NCBI Taxonomy" id="104421"/>
    <lineage>
        <taxon>Eukaryota</taxon>
        <taxon>Metazoa</taxon>
        <taxon>Ecdysozoa</taxon>
        <taxon>Arthropoda</taxon>
        <taxon>Hexapoda</taxon>
        <taxon>Insecta</taxon>
        <taxon>Pterygota</taxon>
        <taxon>Neoptera</taxon>
        <taxon>Endopterygota</taxon>
        <taxon>Hymenoptera</taxon>
        <taxon>Apocrita</taxon>
        <taxon>Aculeata</taxon>
        <taxon>Formicoidea</taxon>
        <taxon>Formicidae</taxon>
        <taxon>Formicinae</taxon>
        <taxon>Camponotus</taxon>
    </lineage>
</organism>
<evidence type="ECO:0000313" key="2">
    <source>
        <dbReference type="Proteomes" id="UP000000311"/>
    </source>
</evidence>
<name>E1ZZU7_CAMFO</name>
<proteinExistence type="predicted"/>
<evidence type="ECO:0000313" key="1">
    <source>
        <dbReference type="EMBL" id="EFN73292.1"/>
    </source>
</evidence>
<dbReference type="Proteomes" id="UP000000311">
    <property type="component" value="Unassembled WGS sequence"/>
</dbReference>
<sequence length="28" mass="2897">VNKNLLVIGCSHTGCSLGRKGMKASHDA</sequence>
<feature type="non-terminal residue" evidence="1">
    <location>
        <position position="28"/>
    </location>
</feature>
<gene>
    <name evidence="1" type="ORF">EAG_07722</name>
</gene>
<dbReference type="EMBL" id="GL435525">
    <property type="protein sequence ID" value="EFN73292.1"/>
    <property type="molecule type" value="Genomic_DNA"/>
</dbReference>
<feature type="non-terminal residue" evidence="1">
    <location>
        <position position="1"/>
    </location>
</feature>
<protein>
    <submittedName>
        <fullName evidence="1">Uncharacterized protein</fullName>
    </submittedName>
</protein>
<keyword evidence="2" id="KW-1185">Reference proteome</keyword>
<dbReference type="AlphaFoldDB" id="E1ZZU7"/>
<dbReference type="InParanoid" id="E1ZZU7"/>
<reference evidence="1 2" key="1">
    <citation type="journal article" date="2010" name="Science">
        <title>Genomic comparison of the ants Camponotus floridanus and Harpegnathos saltator.</title>
        <authorList>
            <person name="Bonasio R."/>
            <person name="Zhang G."/>
            <person name="Ye C."/>
            <person name="Mutti N.S."/>
            <person name="Fang X."/>
            <person name="Qin N."/>
            <person name="Donahue G."/>
            <person name="Yang P."/>
            <person name="Li Q."/>
            <person name="Li C."/>
            <person name="Zhang P."/>
            <person name="Huang Z."/>
            <person name="Berger S.L."/>
            <person name="Reinberg D."/>
            <person name="Wang J."/>
            <person name="Liebig J."/>
        </authorList>
    </citation>
    <scope>NUCLEOTIDE SEQUENCE [LARGE SCALE GENOMIC DNA]</scope>
    <source>
        <strain evidence="2">C129</strain>
    </source>
</reference>
<accession>E1ZZU7</accession>